<dbReference type="AlphaFoldDB" id="A0A7K3VXH8"/>
<dbReference type="RefSeq" id="WP_163479748.1">
    <property type="nucleotide sequence ID" value="NZ_JAAGWF010000002.1"/>
</dbReference>
<organism evidence="2 3">
    <name type="scientific">Geodermatophilus sabuli</name>
    <dbReference type="NCBI Taxonomy" id="1564158"/>
    <lineage>
        <taxon>Bacteria</taxon>
        <taxon>Bacillati</taxon>
        <taxon>Actinomycetota</taxon>
        <taxon>Actinomycetes</taxon>
        <taxon>Geodermatophilales</taxon>
        <taxon>Geodermatophilaceae</taxon>
        <taxon>Geodermatophilus</taxon>
    </lineage>
</organism>
<proteinExistence type="predicted"/>
<sequence length="168" mass="17949">MTGPTKTTKPTSPDPTATDVPDHAPATSTDPSDREIHELARTQEDVTERARRVVAGELLAAASNGHRDDERAERLVESVRADLLAELRTQEQERARRELADAARSGEDAVVGAVQGVTTIVRSIVPAALVRPQDVIEATFALADQGLRVGRRLALTVTSGVRSLTLAA</sequence>
<dbReference type="EMBL" id="JAAGWF010000002">
    <property type="protein sequence ID" value="NEK56574.1"/>
    <property type="molecule type" value="Genomic_DNA"/>
</dbReference>
<feature type="region of interest" description="Disordered" evidence="1">
    <location>
        <begin position="1"/>
        <end position="36"/>
    </location>
</feature>
<evidence type="ECO:0000313" key="2">
    <source>
        <dbReference type="EMBL" id="NEK56574.1"/>
    </source>
</evidence>
<evidence type="ECO:0000256" key="1">
    <source>
        <dbReference type="SAM" id="MobiDB-lite"/>
    </source>
</evidence>
<reference evidence="2 3" key="1">
    <citation type="submission" date="2020-02" db="EMBL/GenBank/DDBJ databases">
        <title>Geodermatophilus sabuli CPCC 205279 I12A-02694.</title>
        <authorList>
            <person name="Jiang Z."/>
        </authorList>
    </citation>
    <scope>NUCLEOTIDE SEQUENCE [LARGE SCALE GENOMIC DNA]</scope>
    <source>
        <strain evidence="2 3">I12A-02694</strain>
    </source>
</reference>
<dbReference type="Proteomes" id="UP000470246">
    <property type="component" value="Unassembled WGS sequence"/>
</dbReference>
<evidence type="ECO:0000313" key="3">
    <source>
        <dbReference type="Proteomes" id="UP000470246"/>
    </source>
</evidence>
<comment type="caution">
    <text evidence="2">The sequence shown here is derived from an EMBL/GenBank/DDBJ whole genome shotgun (WGS) entry which is preliminary data.</text>
</comment>
<gene>
    <name evidence="2" type="ORF">GCU56_01625</name>
</gene>
<protein>
    <submittedName>
        <fullName evidence="2">Uncharacterized protein</fullName>
    </submittedName>
</protein>
<name>A0A7K3VXH8_9ACTN</name>
<feature type="compositionally biased region" description="Low complexity" evidence="1">
    <location>
        <begin position="1"/>
        <end position="19"/>
    </location>
</feature>
<keyword evidence="3" id="KW-1185">Reference proteome</keyword>
<accession>A0A7K3VXH8</accession>